<dbReference type="Proteomes" id="UP000260717">
    <property type="component" value="Unassembled WGS sequence"/>
</dbReference>
<dbReference type="Proteomes" id="UP001197847">
    <property type="component" value="Unassembled WGS sequence"/>
</dbReference>
<evidence type="ECO:0000313" key="12">
    <source>
        <dbReference type="Proteomes" id="UP000285865"/>
    </source>
</evidence>
<accession>A0A3E4M2M5</accession>
<dbReference type="EMBL" id="QSTP01000009">
    <property type="protein sequence ID" value="RGM71152.1"/>
    <property type="molecule type" value="Genomic_DNA"/>
</dbReference>
<dbReference type="EMBL" id="JAJFBX010000002">
    <property type="protein sequence ID" value="MCC2745945.1"/>
    <property type="molecule type" value="Genomic_DNA"/>
</dbReference>
<sequence length="112" mass="12063">MDMCYDGALVLPSSYAVMDEEEMCYTEGGIAVTTVATIVGTVITIYGATYAGGTVCGKRLYHAGINTAKKWSKWKWQTRAIVIGTASRMGLAGTIAGTVFMLGLENQLYDMM</sequence>
<evidence type="ECO:0000313" key="4">
    <source>
        <dbReference type="EMBL" id="RGM50976.1"/>
    </source>
</evidence>
<reference evidence="2" key="2">
    <citation type="submission" date="2021-10" db="EMBL/GenBank/DDBJ databases">
        <title>Collection of gut derived symbiotic bacterial strains cultured from healthy donors.</title>
        <authorList>
            <person name="Lin H."/>
            <person name="Littmann E."/>
            <person name="Claire K."/>
            <person name="Pamer E."/>
        </authorList>
    </citation>
    <scope>NUCLEOTIDE SEQUENCE</scope>
    <source>
        <strain evidence="2">MSK.22.92</strain>
    </source>
</reference>
<dbReference type="EMBL" id="QSTI01000006">
    <property type="protein sequence ID" value="RGM50976.1"/>
    <property type="molecule type" value="Genomic_DNA"/>
</dbReference>
<protein>
    <submittedName>
        <fullName evidence="3">Uncharacterized protein</fullName>
    </submittedName>
</protein>
<dbReference type="GeneID" id="86987810"/>
<dbReference type="Proteomes" id="UP000285865">
    <property type="component" value="Unassembled WGS sequence"/>
</dbReference>
<dbReference type="Proteomes" id="UP000260758">
    <property type="component" value="Unassembled WGS sequence"/>
</dbReference>
<evidence type="ECO:0000313" key="10">
    <source>
        <dbReference type="Proteomes" id="UP000261052"/>
    </source>
</evidence>
<evidence type="ECO:0000313" key="8">
    <source>
        <dbReference type="Proteomes" id="UP000260717"/>
    </source>
</evidence>
<dbReference type="AlphaFoldDB" id="A0A3E4M2M5"/>
<reference evidence="8 9" key="1">
    <citation type="submission" date="2018-08" db="EMBL/GenBank/DDBJ databases">
        <title>A genome reference for cultivated species of the human gut microbiota.</title>
        <authorList>
            <person name="Zou Y."/>
            <person name="Xue W."/>
            <person name="Luo G."/>
        </authorList>
    </citation>
    <scope>NUCLEOTIDE SEQUENCE [LARGE SCALE GENOMIC DNA]</scope>
    <source>
        <strain evidence="7 12">AM16-11</strain>
        <strain evidence="6 11">AM29-10</strain>
        <strain evidence="5 9">OM07-13</strain>
        <strain evidence="4 8">OM08-12AT</strain>
        <strain evidence="3 10">TF11-15AC</strain>
    </source>
</reference>
<proteinExistence type="predicted"/>
<gene>
    <name evidence="7" type="ORF">DW172_16040</name>
    <name evidence="6" type="ORF">DW753_04775</name>
    <name evidence="5" type="ORF">DXB99_09625</name>
    <name evidence="4" type="ORF">DXC13_05870</name>
    <name evidence="3" type="ORF">DXD13_06110</name>
    <name evidence="2" type="ORF">LK487_02635</name>
</gene>
<evidence type="ECO:0000313" key="3">
    <source>
        <dbReference type="EMBL" id="RGK43552.1"/>
    </source>
</evidence>
<evidence type="ECO:0000313" key="6">
    <source>
        <dbReference type="EMBL" id="RHE33194.1"/>
    </source>
</evidence>
<evidence type="ECO:0000313" key="2">
    <source>
        <dbReference type="EMBL" id="MCC2745945.1"/>
    </source>
</evidence>
<dbReference type="EMBL" id="QSQP01000006">
    <property type="protein sequence ID" value="RGK43552.1"/>
    <property type="molecule type" value="Genomic_DNA"/>
</dbReference>
<keyword evidence="1" id="KW-0812">Transmembrane</keyword>
<dbReference type="Proteomes" id="UP000261052">
    <property type="component" value="Unassembled WGS sequence"/>
</dbReference>
<dbReference type="EMBL" id="QRKN01000026">
    <property type="protein sequence ID" value="RHI16531.1"/>
    <property type="molecule type" value="Genomic_DNA"/>
</dbReference>
<name>A0A3E4M2M5_9FIRM</name>
<keyword evidence="1" id="KW-1133">Transmembrane helix</keyword>
<evidence type="ECO:0000313" key="9">
    <source>
        <dbReference type="Proteomes" id="UP000260758"/>
    </source>
</evidence>
<organism evidence="3 10">
    <name type="scientific">Agathobacter rectalis</name>
    <dbReference type="NCBI Taxonomy" id="39491"/>
    <lineage>
        <taxon>Bacteria</taxon>
        <taxon>Bacillati</taxon>
        <taxon>Bacillota</taxon>
        <taxon>Clostridia</taxon>
        <taxon>Lachnospirales</taxon>
        <taxon>Lachnospiraceae</taxon>
        <taxon>Agathobacter</taxon>
    </lineage>
</organism>
<dbReference type="Proteomes" id="UP000285290">
    <property type="component" value="Unassembled WGS sequence"/>
</dbReference>
<evidence type="ECO:0000313" key="11">
    <source>
        <dbReference type="Proteomes" id="UP000285290"/>
    </source>
</evidence>
<evidence type="ECO:0000313" key="7">
    <source>
        <dbReference type="EMBL" id="RHI16531.1"/>
    </source>
</evidence>
<keyword evidence="1" id="KW-0472">Membrane</keyword>
<comment type="caution">
    <text evidence="3">The sequence shown here is derived from an EMBL/GenBank/DDBJ whole genome shotgun (WGS) entry which is preliminary data.</text>
</comment>
<dbReference type="EMBL" id="QSKC01000004">
    <property type="protein sequence ID" value="RHE33194.1"/>
    <property type="molecule type" value="Genomic_DNA"/>
</dbReference>
<evidence type="ECO:0000256" key="1">
    <source>
        <dbReference type="SAM" id="Phobius"/>
    </source>
</evidence>
<feature type="transmembrane region" description="Helical" evidence="1">
    <location>
        <begin position="80"/>
        <end position="104"/>
    </location>
</feature>
<evidence type="ECO:0000313" key="5">
    <source>
        <dbReference type="EMBL" id="RGM71152.1"/>
    </source>
</evidence>
<dbReference type="RefSeq" id="WP_012741815.1">
    <property type="nucleotide sequence ID" value="NZ_CP092643.1"/>
</dbReference>